<protein>
    <submittedName>
        <fullName evidence="2">Deaminase</fullName>
    </submittedName>
</protein>
<dbReference type="Gene3D" id="3.40.430.10">
    <property type="entry name" value="Dihydrofolate Reductase, subunit A"/>
    <property type="match status" value="1"/>
</dbReference>
<organism evidence="2 3">
    <name type="scientific">Actinophytocola xinjiangensis</name>
    <dbReference type="NCBI Taxonomy" id="485602"/>
    <lineage>
        <taxon>Bacteria</taxon>
        <taxon>Bacillati</taxon>
        <taxon>Actinomycetota</taxon>
        <taxon>Actinomycetes</taxon>
        <taxon>Pseudonocardiales</taxon>
        <taxon>Pseudonocardiaceae</taxon>
    </lineage>
</organism>
<dbReference type="InterPro" id="IPR050765">
    <property type="entry name" value="Riboflavin_Biosynth_HTPR"/>
</dbReference>
<dbReference type="InterPro" id="IPR002734">
    <property type="entry name" value="RibDG_C"/>
</dbReference>
<proteinExistence type="predicted"/>
<dbReference type="PANTHER" id="PTHR38011:SF11">
    <property type="entry name" value="2,5-DIAMINO-6-RIBOSYLAMINO-4(3H)-PYRIMIDINONE 5'-PHOSPHATE REDUCTASE"/>
    <property type="match status" value="1"/>
</dbReference>
<name>A0A7Z0WKB4_9PSEU</name>
<dbReference type="AlphaFoldDB" id="A0A7Z0WKB4"/>
<dbReference type="GO" id="GO:0008703">
    <property type="term" value="F:5-amino-6-(5-phosphoribosylamino)uracil reductase activity"/>
    <property type="evidence" value="ECO:0007669"/>
    <property type="project" value="InterPro"/>
</dbReference>
<evidence type="ECO:0000313" key="2">
    <source>
        <dbReference type="EMBL" id="OLF09369.1"/>
    </source>
</evidence>
<gene>
    <name evidence="2" type="ORF">BLA60_19530</name>
</gene>
<evidence type="ECO:0000313" key="3">
    <source>
        <dbReference type="Proteomes" id="UP000185696"/>
    </source>
</evidence>
<dbReference type="PANTHER" id="PTHR38011">
    <property type="entry name" value="DIHYDROFOLATE REDUCTASE FAMILY PROTEIN (AFU_ORTHOLOGUE AFUA_8G06820)"/>
    <property type="match status" value="1"/>
</dbReference>
<accession>A0A7Z0WKB4</accession>
<keyword evidence="3" id="KW-1185">Reference proteome</keyword>
<sequence length="189" mass="20171">MRKLTYLIAMSIDGYIAGPGDEIDVYPTPEAYLGHLASEYPETLPSHGRAGLGVADAPNRLFDTVVMGRATYQPALDLGVTSPYAHLRQYVVSGGLTSPDPAVTVAADPLALVRSLKAEPEGLGIYLAGGATVAGAVYPEIDEVILKLYPIMLGRGVPMISGEFDVTAFERTDVTTFDSGHVILRYNRT</sequence>
<feature type="domain" description="Bacterial bifunctional deaminase-reductase C-terminal" evidence="1">
    <location>
        <begin position="3"/>
        <end position="182"/>
    </location>
</feature>
<dbReference type="InterPro" id="IPR024072">
    <property type="entry name" value="DHFR-like_dom_sf"/>
</dbReference>
<dbReference type="GO" id="GO:0009231">
    <property type="term" value="P:riboflavin biosynthetic process"/>
    <property type="evidence" value="ECO:0007669"/>
    <property type="project" value="InterPro"/>
</dbReference>
<dbReference type="OrthoDB" id="195113at2"/>
<dbReference type="Proteomes" id="UP000185696">
    <property type="component" value="Unassembled WGS sequence"/>
</dbReference>
<dbReference type="EMBL" id="MSIF01000009">
    <property type="protein sequence ID" value="OLF09369.1"/>
    <property type="molecule type" value="Genomic_DNA"/>
</dbReference>
<reference evidence="2 3" key="1">
    <citation type="submission" date="2016-12" db="EMBL/GenBank/DDBJ databases">
        <title>The draft genome sequence of Actinophytocola xinjiangensis.</title>
        <authorList>
            <person name="Wang W."/>
            <person name="Yuan L."/>
        </authorList>
    </citation>
    <scope>NUCLEOTIDE SEQUENCE [LARGE SCALE GENOMIC DNA]</scope>
    <source>
        <strain evidence="2 3">CGMCC 4.4663</strain>
    </source>
</reference>
<dbReference type="SUPFAM" id="SSF53597">
    <property type="entry name" value="Dihydrofolate reductase-like"/>
    <property type="match status" value="1"/>
</dbReference>
<comment type="caution">
    <text evidence="2">The sequence shown here is derived from an EMBL/GenBank/DDBJ whole genome shotgun (WGS) entry which is preliminary data.</text>
</comment>
<evidence type="ECO:0000259" key="1">
    <source>
        <dbReference type="Pfam" id="PF01872"/>
    </source>
</evidence>
<dbReference type="Pfam" id="PF01872">
    <property type="entry name" value="RibD_C"/>
    <property type="match status" value="1"/>
</dbReference>